<protein>
    <submittedName>
        <fullName evidence="1">Phage tail protein I</fullName>
    </submittedName>
</protein>
<sequence length="184" mass="20475">MISLADSEIKDILPLNLAGQPEVQAISYAIKLSQKRILEKVSQSMIYAAIDDLPEKIVDVLAAELRAQYYDQALPIENKRQIVKNALYIYSKAGTPEAVEKMIRYIFGTGEVHEWFETGGAPGTFSLSIPETRTEEAFEKFRKMIDGVKNARSHLEHINFGATTKAEAKAGLSPPVTVMFLTVK</sequence>
<dbReference type="Pfam" id="PF09684">
    <property type="entry name" value="Tail_P2_I"/>
    <property type="match status" value="1"/>
</dbReference>
<organism evidence="1 2">
    <name type="scientific">Roseburia yibonii</name>
    <dbReference type="NCBI Taxonomy" id="2763063"/>
    <lineage>
        <taxon>Bacteria</taxon>
        <taxon>Bacillati</taxon>
        <taxon>Bacillota</taxon>
        <taxon>Clostridia</taxon>
        <taxon>Lachnospirales</taxon>
        <taxon>Lachnospiraceae</taxon>
        <taxon>Roseburia</taxon>
    </lineage>
</organism>
<dbReference type="NCBIfam" id="TIGR01634">
    <property type="entry name" value="tail_P2_I"/>
    <property type="match status" value="1"/>
</dbReference>
<evidence type="ECO:0000313" key="1">
    <source>
        <dbReference type="EMBL" id="MBC5753018.1"/>
    </source>
</evidence>
<comment type="caution">
    <text evidence="1">The sequence shown here is derived from an EMBL/GenBank/DDBJ whole genome shotgun (WGS) entry which is preliminary data.</text>
</comment>
<accession>A0ABR7I7W1</accession>
<dbReference type="Proteomes" id="UP000621540">
    <property type="component" value="Unassembled WGS sequence"/>
</dbReference>
<dbReference type="EMBL" id="JACOQH010000002">
    <property type="protein sequence ID" value="MBC5753018.1"/>
    <property type="molecule type" value="Genomic_DNA"/>
</dbReference>
<gene>
    <name evidence="1" type="ORF">H8Z76_03085</name>
</gene>
<dbReference type="RefSeq" id="WP_186981650.1">
    <property type="nucleotide sequence ID" value="NZ_JACOQH010000002.1"/>
</dbReference>
<reference evidence="1 2" key="1">
    <citation type="submission" date="2020-08" db="EMBL/GenBank/DDBJ databases">
        <title>Genome public.</title>
        <authorList>
            <person name="Liu C."/>
            <person name="Sun Q."/>
        </authorList>
    </citation>
    <scope>NUCLEOTIDE SEQUENCE [LARGE SCALE GENOMIC DNA]</scope>
    <source>
        <strain evidence="1 2">BX0805</strain>
    </source>
</reference>
<name>A0ABR7I7W1_9FIRM</name>
<dbReference type="InterPro" id="IPR006521">
    <property type="entry name" value="Tail_protein_I"/>
</dbReference>
<evidence type="ECO:0000313" key="2">
    <source>
        <dbReference type="Proteomes" id="UP000621540"/>
    </source>
</evidence>
<keyword evidence="2" id="KW-1185">Reference proteome</keyword>
<proteinExistence type="predicted"/>